<dbReference type="Proteomes" id="UP001607157">
    <property type="component" value="Unassembled WGS sequence"/>
</dbReference>
<organism evidence="2 3">
    <name type="scientific">Roseovarius aquimarinus</name>
    <dbReference type="NCBI Taxonomy" id="1229156"/>
    <lineage>
        <taxon>Bacteria</taxon>
        <taxon>Pseudomonadati</taxon>
        <taxon>Pseudomonadota</taxon>
        <taxon>Alphaproteobacteria</taxon>
        <taxon>Rhodobacterales</taxon>
        <taxon>Roseobacteraceae</taxon>
        <taxon>Roseovarius</taxon>
    </lineage>
</organism>
<keyword evidence="1" id="KW-1133">Transmembrane helix</keyword>
<comment type="caution">
    <text evidence="2">The sequence shown here is derived from an EMBL/GenBank/DDBJ whole genome shotgun (WGS) entry which is preliminary data.</text>
</comment>
<keyword evidence="1" id="KW-0812">Transmembrane</keyword>
<dbReference type="NCBIfam" id="NF033773">
    <property type="entry name" value="tellur_TrgA"/>
    <property type="match status" value="1"/>
</dbReference>
<dbReference type="EMBL" id="JBIHMM010000001">
    <property type="protein sequence ID" value="MFH0253396.1"/>
    <property type="molecule type" value="Genomic_DNA"/>
</dbReference>
<dbReference type="InterPro" id="IPR047784">
    <property type="entry name" value="TrgA"/>
</dbReference>
<accession>A0ABW7I5E2</accession>
<proteinExistence type="predicted"/>
<keyword evidence="3" id="KW-1185">Reference proteome</keyword>
<evidence type="ECO:0000313" key="3">
    <source>
        <dbReference type="Proteomes" id="UP001607157"/>
    </source>
</evidence>
<sequence length="146" mass="15732">MPTAARLVAALSLGALGWLASDLIRPLMPEGTAFGWFNFVNLGLGILCGWIVIGSRAGRGFADALANGLTGVLALVIWGFFVQSLNLMLKQSMENRYDGPFEAIIGIFRNAVDYAQYLIDPPLITVLLVGGMLTGLLAEFAARRWT</sequence>
<protein>
    <submittedName>
        <fullName evidence="2">TrgA family protein</fullName>
    </submittedName>
</protein>
<reference evidence="2 3" key="1">
    <citation type="submission" date="2024-10" db="EMBL/GenBank/DDBJ databases">
        <authorList>
            <person name="Yang X.-N."/>
        </authorList>
    </citation>
    <scope>NUCLEOTIDE SEQUENCE [LARGE SCALE GENOMIC DNA]</scope>
    <source>
        <strain evidence="2 3">CAU 1059</strain>
    </source>
</reference>
<dbReference type="RefSeq" id="WP_394624026.1">
    <property type="nucleotide sequence ID" value="NZ_JBIHMM010000001.1"/>
</dbReference>
<feature type="transmembrane region" description="Helical" evidence="1">
    <location>
        <begin position="123"/>
        <end position="142"/>
    </location>
</feature>
<name>A0ABW7I5E2_9RHOB</name>
<keyword evidence="1" id="KW-0472">Membrane</keyword>
<feature type="transmembrane region" description="Helical" evidence="1">
    <location>
        <begin position="33"/>
        <end position="53"/>
    </location>
</feature>
<evidence type="ECO:0000313" key="2">
    <source>
        <dbReference type="EMBL" id="MFH0253396.1"/>
    </source>
</evidence>
<evidence type="ECO:0000256" key="1">
    <source>
        <dbReference type="SAM" id="Phobius"/>
    </source>
</evidence>
<feature type="transmembrane region" description="Helical" evidence="1">
    <location>
        <begin position="65"/>
        <end position="85"/>
    </location>
</feature>
<gene>
    <name evidence="2" type="ORF">ACGRVM_05810</name>
</gene>